<evidence type="ECO:0000313" key="2">
    <source>
        <dbReference type="EMBL" id="QAT61229.1"/>
    </source>
</evidence>
<protein>
    <submittedName>
        <fullName evidence="2">TldD/PmbA family protein</fullName>
    </submittedName>
</protein>
<dbReference type="Proteomes" id="UP000287969">
    <property type="component" value="Chromosome"/>
</dbReference>
<dbReference type="GO" id="GO:0008237">
    <property type="term" value="F:metallopeptidase activity"/>
    <property type="evidence" value="ECO:0007669"/>
    <property type="project" value="InterPro"/>
</dbReference>
<evidence type="ECO:0000259" key="1">
    <source>
        <dbReference type="Pfam" id="PF19289"/>
    </source>
</evidence>
<feature type="domain" description="Metalloprotease TldD/E C-terminal" evidence="1">
    <location>
        <begin position="230"/>
        <end position="430"/>
    </location>
</feature>
<gene>
    <name evidence="2" type="ORF">EQM13_06325</name>
</gene>
<dbReference type="KEGG" id="spoa:EQM13_06325"/>
<dbReference type="EMBL" id="CP035282">
    <property type="protein sequence ID" value="QAT61229.1"/>
    <property type="molecule type" value="Genomic_DNA"/>
</dbReference>
<dbReference type="InterPro" id="IPR047657">
    <property type="entry name" value="PmbA"/>
</dbReference>
<name>A0A410QB87_9FIRM</name>
<dbReference type="InterPro" id="IPR045569">
    <property type="entry name" value="Metalloprtase-TldD/E_C"/>
</dbReference>
<proteinExistence type="predicted"/>
<dbReference type="PANTHER" id="PTHR43421">
    <property type="entry name" value="METALLOPROTEASE PMBA"/>
    <property type="match status" value="1"/>
</dbReference>
<dbReference type="Pfam" id="PF19289">
    <property type="entry name" value="PmbA_TldD_3rd"/>
    <property type="match status" value="1"/>
</dbReference>
<dbReference type="SUPFAM" id="SSF111283">
    <property type="entry name" value="Putative modulator of DNA gyrase, PmbA/TldD"/>
    <property type="match status" value="1"/>
</dbReference>
<dbReference type="GO" id="GO:0006508">
    <property type="term" value="P:proteolysis"/>
    <property type="evidence" value="ECO:0007669"/>
    <property type="project" value="InterPro"/>
</dbReference>
<dbReference type="PANTHER" id="PTHR43421:SF1">
    <property type="entry name" value="METALLOPROTEASE PMBA"/>
    <property type="match status" value="1"/>
</dbReference>
<dbReference type="InterPro" id="IPR036059">
    <property type="entry name" value="TldD/PmbA_sf"/>
</dbReference>
<keyword evidence="3" id="KW-1185">Reference proteome</keyword>
<organism evidence="2 3">
    <name type="scientific">Acidilutibacter cellobiosedens</name>
    <dbReference type="NCBI Taxonomy" id="2507161"/>
    <lineage>
        <taxon>Bacteria</taxon>
        <taxon>Bacillati</taxon>
        <taxon>Bacillota</taxon>
        <taxon>Tissierellia</taxon>
        <taxon>Tissierellales</taxon>
        <taxon>Acidilutibacteraceae</taxon>
        <taxon>Acidilutibacter</taxon>
    </lineage>
</organism>
<accession>A0A410QB87</accession>
<reference evidence="3" key="1">
    <citation type="submission" date="2019-01" db="EMBL/GenBank/DDBJ databases">
        <title>Draft genomes of a novel of Sporanaerobacter strains.</title>
        <authorList>
            <person name="Ma S."/>
        </authorList>
    </citation>
    <scope>NUCLEOTIDE SEQUENCE [LARGE SCALE GENOMIC DNA]</scope>
    <source>
        <strain evidence="3">NJN-17</strain>
    </source>
</reference>
<dbReference type="OrthoDB" id="39969at2"/>
<dbReference type="RefSeq" id="WP_071140762.1">
    <property type="nucleotide sequence ID" value="NZ_CP035282.1"/>
</dbReference>
<evidence type="ECO:0000313" key="3">
    <source>
        <dbReference type="Proteomes" id="UP000287969"/>
    </source>
</evidence>
<sequence length="434" mass="49383">MIDNIKRILEGSKEINEWKIVENKISSKEVFFIKDKIQMNRGKDVLHYKVTLYRDFEEDNKKYRGSSIINIHPTMSMEEIKSCIDDASFSAGFVKNEYYPIPEGNAEKFSKTKSNFCEGNISDWIEKLSYSLYKENIYEKGFINSSELFLDRICTRILNSKGLDVSFSQYKGMVQVVTSWEGDKGEIELYNSIRFADYDDKMIREEIRKQLLLSEDRAKALPTPSLNKENILLTGKSVKEFLGYYYSKSNAKGVYDGISTFKKGSKVQGNEVKGDLINMSLNPFMENSTESTPYDEDGFKLEKIDIIKDGVLLRYWGDVRHSYYLNAEPTGNIGNVFFAGGSKSVDEMKKEPYLELISFSDFQMDGLTGDFGGEIRLGFYFDGENTVPVTGGSISGNIIEVEKNLTLSKEIEKENNFSGPKAIQIHGINVLGIK</sequence>
<dbReference type="AlphaFoldDB" id="A0A410QB87"/>
<dbReference type="GO" id="GO:0005829">
    <property type="term" value="C:cytosol"/>
    <property type="evidence" value="ECO:0007669"/>
    <property type="project" value="TreeGrafter"/>
</dbReference>